<dbReference type="InterPro" id="IPR004399">
    <property type="entry name" value="HMP/HMP-P_kinase_dom"/>
</dbReference>
<evidence type="ECO:0000313" key="9">
    <source>
        <dbReference type="Proteomes" id="UP000198767"/>
    </source>
</evidence>
<dbReference type="PANTHER" id="PTHR20858:SF17">
    <property type="entry name" value="HYDROXYMETHYLPYRIMIDINE_PHOSPHOMETHYLPYRIMIDINE KINASE THI20-RELATED"/>
    <property type="match status" value="1"/>
</dbReference>
<dbReference type="GO" id="GO:0009228">
    <property type="term" value="P:thiamine biosynthetic process"/>
    <property type="evidence" value="ECO:0007669"/>
    <property type="project" value="InterPro"/>
</dbReference>
<keyword evidence="3" id="KW-0808">Transferase</keyword>
<feature type="domain" description="Pyridoxamine kinase/Phosphomethylpyrimidine kinase" evidence="7">
    <location>
        <begin position="23"/>
        <end position="269"/>
    </location>
</feature>
<evidence type="ECO:0000256" key="4">
    <source>
        <dbReference type="ARBA" id="ARBA00022741"/>
    </source>
</evidence>
<evidence type="ECO:0000256" key="6">
    <source>
        <dbReference type="ARBA" id="ARBA00022840"/>
    </source>
</evidence>
<keyword evidence="5 8" id="KW-0418">Kinase</keyword>
<evidence type="ECO:0000256" key="3">
    <source>
        <dbReference type="ARBA" id="ARBA00022679"/>
    </source>
</evidence>
<evidence type="ECO:0000256" key="5">
    <source>
        <dbReference type="ARBA" id="ARBA00022777"/>
    </source>
</evidence>
<dbReference type="Pfam" id="PF08543">
    <property type="entry name" value="Phos_pyr_kin"/>
    <property type="match status" value="1"/>
</dbReference>
<comment type="pathway">
    <text evidence="1">Cofactor biosynthesis; thiamine diphosphate biosynthesis.</text>
</comment>
<sequence length="276" mass="28658">MGENMSDKSRSQHPAALTIAGSDSGGGAGIQADLKTFSALGVFGTSAITALTAQNTQGVTRVQAVEPGMAAAQISAVIDDIAINAIKIGMLATSDLILEVTEAVEGLSSPIVLDPVMIATSGDPLLADDAVETLKTALLPRATVLTPNLPEAARLLGEDTAATEDHVIAQGFALLELGPKAVVMKGGHGRGESCRDYLITAETVTAYEAPRLKTRNTHGTGCTLSSALTAELAKGTLLSDAMERCHGWLHEAIRASDLINIGKGHGPVHHFHEIWK</sequence>
<dbReference type="GO" id="GO:0009229">
    <property type="term" value="P:thiamine diphosphate biosynthetic process"/>
    <property type="evidence" value="ECO:0007669"/>
    <property type="project" value="UniProtKB-UniPathway"/>
</dbReference>
<dbReference type="NCBIfam" id="TIGR00097">
    <property type="entry name" value="HMP-P_kinase"/>
    <property type="match status" value="1"/>
</dbReference>
<dbReference type="FunFam" id="3.40.1190.20:FF:000003">
    <property type="entry name" value="Phosphomethylpyrimidine kinase ThiD"/>
    <property type="match status" value="1"/>
</dbReference>
<dbReference type="STRING" id="1156985.SAMN04488118_102440"/>
<dbReference type="GO" id="GO:0005524">
    <property type="term" value="F:ATP binding"/>
    <property type="evidence" value="ECO:0007669"/>
    <property type="project" value="UniProtKB-KW"/>
</dbReference>
<dbReference type="Gene3D" id="3.40.1190.20">
    <property type="match status" value="1"/>
</dbReference>
<dbReference type="AlphaFoldDB" id="A0A1G5Q299"/>
<evidence type="ECO:0000256" key="1">
    <source>
        <dbReference type="ARBA" id="ARBA00004948"/>
    </source>
</evidence>
<evidence type="ECO:0000313" key="8">
    <source>
        <dbReference type="EMBL" id="SCZ55580.1"/>
    </source>
</evidence>
<evidence type="ECO:0000259" key="7">
    <source>
        <dbReference type="Pfam" id="PF08543"/>
    </source>
</evidence>
<dbReference type="GO" id="GO:0008972">
    <property type="term" value="F:phosphomethylpyrimidine kinase activity"/>
    <property type="evidence" value="ECO:0007669"/>
    <property type="project" value="InterPro"/>
</dbReference>
<dbReference type="CDD" id="cd01169">
    <property type="entry name" value="HMPP_kinase"/>
    <property type="match status" value="1"/>
</dbReference>
<dbReference type="GO" id="GO:0008902">
    <property type="term" value="F:hydroxymethylpyrimidine kinase activity"/>
    <property type="evidence" value="ECO:0007669"/>
    <property type="project" value="UniProtKB-EC"/>
</dbReference>
<dbReference type="PANTHER" id="PTHR20858">
    <property type="entry name" value="PHOSPHOMETHYLPYRIMIDINE KINASE"/>
    <property type="match status" value="1"/>
</dbReference>
<gene>
    <name evidence="8" type="ORF">SAMN04488118_102440</name>
</gene>
<dbReference type="Proteomes" id="UP000198767">
    <property type="component" value="Unassembled WGS sequence"/>
</dbReference>
<dbReference type="UniPathway" id="UPA00060">
    <property type="reaction ID" value="UER00138"/>
</dbReference>
<dbReference type="InterPro" id="IPR029056">
    <property type="entry name" value="Ribokinase-like"/>
</dbReference>
<name>A0A1G5Q299_9RHOB</name>
<keyword evidence="9" id="KW-1185">Reference proteome</keyword>
<dbReference type="InterPro" id="IPR013749">
    <property type="entry name" value="PM/HMP-P_kinase-1"/>
</dbReference>
<reference evidence="8 9" key="1">
    <citation type="submission" date="2016-10" db="EMBL/GenBank/DDBJ databases">
        <authorList>
            <person name="de Groot N.N."/>
        </authorList>
    </citation>
    <scope>NUCLEOTIDE SEQUENCE [LARGE SCALE GENOMIC DNA]</scope>
    <source>
        <strain evidence="8 9">U95</strain>
    </source>
</reference>
<keyword evidence="4" id="KW-0547">Nucleotide-binding</keyword>
<protein>
    <recommendedName>
        <fullName evidence="2">hydroxymethylpyrimidine kinase</fullName>
        <ecNumber evidence="2">2.7.1.49</ecNumber>
    </recommendedName>
</protein>
<keyword evidence="6" id="KW-0067">ATP-binding</keyword>
<dbReference type="SUPFAM" id="SSF53613">
    <property type="entry name" value="Ribokinase-like"/>
    <property type="match status" value="1"/>
</dbReference>
<evidence type="ECO:0000256" key="2">
    <source>
        <dbReference type="ARBA" id="ARBA00012135"/>
    </source>
</evidence>
<dbReference type="GO" id="GO:0005829">
    <property type="term" value="C:cytosol"/>
    <property type="evidence" value="ECO:0007669"/>
    <property type="project" value="TreeGrafter"/>
</dbReference>
<dbReference type="EMBL" id="FMWG01000002">
    <property type="protein sequence ID" value="SCZ55580.1"/>
    <property type="molecule type" value="Genomic_DNA"/>
</dbReference>
<accession>A0A1G5Q299</accession>
<organism evidence="8 9">
    <name type="scientific">Epibacterium ulvae</name>
    <dbReference type="NCBI Taxonomy" id="1156985"/>
    <lineage>
        <taxon>Bacteria</taxon>
        <taxon>Pseudomonadati</taxon>
        <taxon>Pseudomonadota</taxon>
        <taxon>Alphaproteobacteria</taxon>
        <taxon>Rhodobacterales</taxon>
        <taxon>Roseobacteraceae</taxon>
        <taxon>Epibacterium</taxon>
    </lineage>
</organism>
<dbReference type="EC" id="2.7.1.49" evidence="2"/>
<proteinExistence type="predicted"/>